<organism evidence="1">
    <name type="scientific">uncultured Caudovirales phage</name>
    <dbReference type="NCBI Taxonomy" id="2100421"/>
    <lineage>
        <taxon>Viruses</taxon>
        <taxon>Duplodnaviria</taxon>
        <taxon>Heunggongvirae</taxon>
        <taxon>Uroviricota</taxon>
        <taxon>Caudoviricetes</taxon>
        <taxon>Peduoviridae</taxon>
        <taxon>Maltschvirus</taxon>
        <taxon>Maltschvirus maltsch</taxon>
    </lineage>
</organism>
<name>A0A6J7WTD9_9CAUD</name>
<reference evidence="1" key="1">
    <citation type="submission" date="2020-05" db="EMBL/GenBank/DDBJ databases">
        <authorList>
            <person name="Chiriac C."/>
            <person name="Salcher M."/>
            <person name="Ghai R."/>
            <person name="Kavagutti S V."/>
        </authorList>
    </citation>
    <scope>NUCLEOTIDE SEQUENCE</scope>
</reference>
<protein>
    <submittedName>
        <fullName evidence="1">Uncharacterized protein</fullName>
    </submittedName>
</protein>
<proteinExistence type="predicted"/>
<sequence length="74" mass="8678">MNTALMKMPILTTVKDGQPYVDEPVYLMARKENQVEMTVRTMFERPPPPDILQHYQRVPLRWMKPGPDGKLVPR</sequence>
<evidence type="ECO:0000313" key="1">
    <source>
        <dbReference type="EMBL" id="CAB5221010.1"/>
    </source>
</evidence>
<accession>A0A6J7WTD9</accession>
<gene>
    <name evidence="1" type="ORF">UFOVP241_63</name>
</gene>
<dbReference type="EMBL" id="LR798286">
    <property type="protein sequence ID" value="CAB5221010.1"/>
    <property type="molecule type" value="Genomic_DNA"/>
</dbReference>